<evidence type="ECO:0000313" key="2">
    <source>
        <dbReference type="EMBL" id="CAA9327694.1"/>
    </source>
</evidence>
<gene>
    <name evidence="2" type="ORF">AVDCRST_MAG11-2296</name>
</gene>
<reference evidence="2" key="1">
    <citation type="submission" date="2020-02" db="EMBL/GenBank/DDBJ databases">
        <authorList>
            <person name="Meier V. D."/>
        </authorList>
    </citation>
    <scope>NUCLEOTIDE SEQUENCE</scope>
    <source>
        <strain evidence="2">AVDCRST_MAG11</strain>
    </source>
</reference>
<evidence type="ECO:0000256" key="1">
    <source>
        <dbReference type="SAM" id="MobiDB-lite"/>
    </source>
</evidence>
<feature type="region of interest" description="Disordered" evidence="1">
    <location>
        <begin position="1"/>
        <end position="21"/>
    </location>
</feature>
<proteinExistence type="predicted"/>
<sequence length="36" mass="3864">MWSKPNSSATRGSKVAVSVTRSQVQVPRFATSVASR</sequence>
<feature type="compositionally biased region" description="Polar residues" evidence="1">
    <location>
        <begin position="1"/>
        <end position="11"/>
    </location>
</feature>
<name>A0A6J4LDA5_9BACT</name>
<accession>A0A6J4LDA5</accession>
<dbReference type="EMBL" id="CADCTU010000530">
    <property type="protein sequence ID" value="CAA9327694.1"/>
    <property type="molecule type" value="Genomic_DNA"/>
</dbReference>
<organism evidence="2">
    <name type="scientific">uncultured Gemmatimonadaceae bacterium</name>
    <dbReference type="NCBI Taxonomy" id="246130"/>
    <lineage>
        <taxon>Bacteria</taxon>
        <taxon>Pseudomonadati</taxon>
        <taxon>Gemmatimonadota</taxon>
        <taxon>Gemmatimonadia</taxon>
        <taxon>Gemmatimonadales</taxon>
        <taxon>Gemmatimonadaceae</taxon>
        <taxon>environmental samples</taxon>
    </lineage>
</organism>
<protein>
    <submittedName>
        <fullName evidence="2">Uncharacterized protein</fullName>
    </submittedName>
</protein>
<dbReference type="AlphaFoldDB" id="A0A6J4LDA5"/>